<keyword evidence="2" id="KW-1185">Reference proteome</keyword>
<evidence type="ECO:0000313" key="1">
    <source>
        <dbReference type="EMBL" id="QTA93712.1"/>
    </source>
</evidence>
<dbReference type="EMBL" id="CP061800">
    <property type="protein sequence ID" value="QTA93712.1"/>
    <property type="molecule type" value="Genomic_DNA"/>
</dbReference>
<organism evidence="1 2">
    <name type="scientific">Desulfonema magnum</name>
    <dbReference type="NCBI Taxonomy" id="45655"/>
    <lineage>
        <taxon>Bacteria</taxon>
        <taxon>Pseudomonadati</taxon>
        <taxon>Thermodesulfobacteriota</taxon>
        <taxon>Desulfobacteria</taxon>
        <taxon>Desulfobacterales</taxon>
        <taxon>Desulfococcaceae</taxon>
        <taxon>Desulfonema</taxon>
    </lineage>
</organism>
<name>A0A975BYV6_9BACT</name>
<dbReference type="KEGG" id="dmm:dnm_098160"/>
<dbReference type="AlphaFoldDB" id="A0A975BYV6"/>
<reference evidence="1" key="1">
    <citation type="journal article" date="2021" name="Microb. Physiol.">
        <title>Proteogenomic Insights into the Physiology of Marine, Sulfate-Reducing, Filamentous Desulfonema limicola and Desulfonema magnum.</title>
        <authorList>
            <person name="Schnaars V."/>
            <person name="Wohlbrand L."/>
            <person name="Scheve S."/>
            <person name="Hinrichs C."/>
            <person name="Reinhardt R."/>
            <person name="Rabus R."/>
        </authorList>
    </citation>
    <scope>NUCLEOTIDE SEQUENCE</scope>
    <source>
        <strain evidence="1">4be13</strain>
    </source>
</reference>
<dbReference type="Proteomes" id="UP000663722">
    <property type="component" value="Chromosome"/>
</dbReference>
<gene>
    <name evidence="1" type="ORF">dnm_098160</name>
</gene>
<accession>A0A975BYV6</accession>
<sequence length="61" mass="7101">MIKSFLYNFFSERQRNPAFSFVGEASFRKKSGFLSRADIKNLWLGTYLIIKEETQQSCSAI</sequence>
<evidence type="ECO:0000313" key="2">
    <source>
        <dbReference type="Proteomes" id="UP000663722"/>
    </source>
</evidence>
<protein>
    <submittedName>
        <fullName evidence="1">Uncharacterized protein</fullName>
    </submittedName>
</protein>
<proteinExistence type="predicted"/>